<dbReference type="InterPro" id="IPR001733">
    <property type="entry name" value="Peptidase_S26B"/>
</dbReference>
<organism evidence="5 6">
    <name type="scientific">Haloarcula rubra</name>
    <dbReference type="NCBI Taxonomy" id="2487747"/>
    <lineage>
        <taxon>Archaea</taxon>
        <taxon>Methanobacteriati</taxon>
        <taxon>Methanobacteriota</taxon>
        <taxon>Stenosarchaea group</taxon>
        <taxon>Halobacteria</taxon>
        <taxon>Halobacteriales</taxon>
        <taxon>Haloarculaceae</taxon>
        <taxon>Haloarcula</taxon>
    </lineage>
</organism>
<accession>A0AAW4PQ37</accession>
<dbReference type="GO" id="GO:0016020">
    <property type="term" value="C:membrane"/>
    <property type="evidence" value="ECO:0007669"/>
    <property type="project" value="UniProtKB-SubCell"/>
</dbReference>
<evidence type="ECO:0000256" key="1">
    <source>
        <dbReference type="ARBA" id="ARBA00004370"/>
    </source>
</evidence>
<gene>
    <name evidence="5" type="ORF">EGH21_05750</name>
</gene>
<dbReference type="EMBL" id="RKLR01000002">
    <property type="protein sequence ID" value="MBX0322528.1"/>
    <property type="molecule type" value="Genomic_DNA"/>
</dbReference>
<dbReference type="GO" id="GO:0004252">
    <property type="term" value="F:serine-type endopeptidase activity"/>
    <property type="evidence" value="ECO:0007669"/>
    <property type="project" value="InterPro"/>
</dbReference>
<evidence type="ECO:0000256" key="4">
    <source>
        <dbReference type="ARBA" id="ARBA00023136"/>
    </source>
</evidence>
<dbReference type="InterPro" id="IPR036286">
    <property type="entry name" value="LexA/Signal_pep-like_sf"/>
</dbReference>
<dbReference type="InterPro" id="IPR019533">
    <property type="entry name" value="Peptidase_S26"/>
</dbReference>
<dbReference type="SUPFAM" id="SSF51306">
    <property type="entry name" value="LexA/Signal peptidase"/>
    <property type="match status" value="1"/>
</dbReference>
<dbReference type="CDD" id="cd06530">
    <property type="entry name" value="S26_SPase_I"/>
    <property type="match status" value="1"/>
</dbReference>
<dbReference type="AlphaFoldDB" id="A0AAW4PQ37"/>
<comment type="subcellular location">
    <subcellularLocation>
        <location evidence="1">Membrane</location>
    </subcellularLocation>
</comment>
<keyword evidence="3" id="KW-1133">Transmembrane helix</keyword>
<dbReference type="GO" id="GO:0006465">
    <property type="term" value="P:signal peptide processing"/>
    <property type="evidence" value="ECO:0007669"/>
    <property type="project" value="InterPro"/>
</dbReference>
<sequence>MYVRDVGTSVGAVLLVGLLLFAVSGVWPPLVAIESGSMTPNIDTGDMVFIMAEDRFPGPDARHGVVTAQTGSESNYVMFREPGDVIVFEPDGDTQRTPVIHRAMFYVEDGENWYDRADPDAIGAADSCADLRNCPAPHDGFVTKGDFNDAYDQVTGTSTVVRAEWVVGTAELRVPGLGWLRLQSGHLLVGPRPTGA</sequence>
<protein>
    <submittedName>
        <fullName evidence="5">S26 family signal peptidase</fullName>
    </submittedName>
</protein>
<keyword evidence="6" id="KW-1185">Reference proteome</keyword>
<dbReference type="PANTHER" id="PTHR10806:SF6">
    <property type="entry name" value="SIGNAL PEPTIDASE COMPLEX CATALYTIC SUBUNIT SEC11"/>
    <property type="match status" value="1"/>
</dbReference>
<evidence type="ECO:0000313" key="6">
    <source>
        <dbReference type="Proteomes" id="UP001430377"/>
    </source>
</evidence>
<proteinExistence type="predicted"/>
<evidence type="ECO:0000256" key="2">
    <source>
        <dbReference type="ARBA" id="ARBA00022692"/>
    </source>
</evidence>
<dbReference type="PANTHER" id="PTHR10806">
    <property type="entry name" value="SIGNAL PEPTIDASE COMPLEX CATALYTIC SUBUNIT SEC11"/>
    <property type="match status" value="1"/>
</dbReference>
<dbReference type="Proteomes" id="UP001430377">
    <property type="component" value="Unassembled WGS sequence"/>
</dbReference>
<evidence type="ECO:0000313" key="5">
    <source>
        <dbReference type="EMBL" id="MBX0322528.1"/>
    </source>
</evidence>
<keyword evidence="2" id="KW-0812">Transmembrane</keyword>
<comment type="caution">
    <text evidence="5">The sequence shown here is derived from an EMBL/GenBank/DDBJ whole genome shotgun (WGS) entry which is preliminary data.</text>
</comment>
<reference evidence="5 6" key="1">
    <citation type="submission" date="2021-06" db="EMBL/GenBank/DDBJ databases">
        <title>Halomicroarcula sp. a new haloarchaeum isolated from saline soil.</title>
        <authorList>
            <person name="Duran-Viseras A."/>
            <person name="Sanchez-Porro C."/>
            <person name="Ventosa A."/>
        </authorList>
    </citation>
    <scope>NUCLEOTIDE SEQUENCE [LARGE SCALE GENOMIC DNA]</scope>
    <source>
        <strain evidence="5 6">F13</strain>
    </source>
</reference>
<keyword evidence="4" id="KW-0472">Membrane</keyword>
<evidence type="ECO:0000256" key="3">
    <source>
        <dbReference type="ARBA" id="ARBA00022989"/>
    </source>
</evidence>
<name>A0AAW4PQ37_9EURY</name>